<comment type="caution">
    <text evidence="2">The sequence shown here is derived from an EMBL/GenBank/DDBJ whole genome shotgun (WGS) entry which is preliminary data.</text>
</comment>
<feature type="region of interest" description="Disordered" evidence="1">
    <location>
        <begin position="43"/>
        <end position="69"/>
    </location>
</feature>
<dbReference type="AlphaFoldDB" id="A0AAW1YQG5"/>
<proteinExistence type="predicted"/>
<gene>
    <name evidence="2" type="ORF">M0R45_006409</name>
</gene>
<dbReference type="EMBL" id="JBEDUW010000001">
    <property type="protein sequence ID" value="KAK9950945.1"/>
    <property type="molecule type" value="Genomic_DNA"/>
</dbReference>
<evidence type="ECO:0000256" key="1">
    <source>
        <dbReference type="SAM" id="MobiDB-lite"/>
    </source>
</evidence>
<organism evidence="2 3">
    <name type="scientific">Rubus argutus</name>
    <name type="common">Southern blackberry</name>
    <dbReference type="NCBI Taxonomy" id="59490"/>
    <lineage>
        <taxon>Eukaryota</taxon>
        <taxon>Viridiplantae</taxon>
        <taxon>Streptophyta</taxon>
        <taxon>Embryophyta</taxon>
        <taxon>Tracheophyta</taxon>
        <taxon>Spermatophyta</taxon>
        <taxon>Magnoliopsida</taxon>
        <taxon>eudicotyledons</taxon>
        <taxon>Gunneridae</taxon>
        <taxon>Pentapetalae</taxon>
        <taxon>rosids</taxon>
        <taxon>fabids</taxon>
        <taxon>Rosales</taxon>
        <taxon>Rosaceae</taxon>
        <taxon>Rosoideae</taxon>
        <taxon>Rosoideae incertae sedis</taxon>
        <taxon>Rubus</taxon>
    </lineage>
</organism>
<feature type="region of interest" description="Disordered" evidence="1">
    <location>
        <begin position="1"/>
        <end position="25"/>
    </location>
</feature>
<evidence type="ECO:0000313" key="3">
    <source>
        <dbReference type="Proteomes" id="UP001457282"/>
    </source>
</evidence>
<dbReference type="Proteomes" id="UP001457282">
    <property type="component" value="Unassembled WGS sequence"/>
</dbReference>
<reference evidence="2 3" key="1">
    <citation type="journal article" date="2023" name="G3 (Bethesda)">
        <title>A chromosome-length genome assembly and annotation of blackberry (Rubus argutus, cv. 'Hillquist').</title>
        <authorList>
            <person name="Bruna T."/>
            <person name="Aryal R."/>
            <person name="Dudchenko O."/>
            <person name="Sargent D.J."/>
            <person name="Mead D."/>
            <person name="Buti M."/>
            <person name="Cavallini A."/>
            <person name="Hytonen T."/>
            <person name="Andres J."/>
            <person name="Pham M."/>
            <person name="Weisz D."/>
            <person name="Mascagni F."/>
            <person name="Usai G."/>
            <person name="Natali L."/>
            <person name="Bassil N."/>
            <person name="Fernandez G.E."/>
            <person name="Lomsadze A."/>
            <person name="Armour M."/>
            <person name="Olukolu B."/>
            <person name="Poorten T."/>
            <person name="Britton C."/>
            <person name="Davik J."/>
            <person name="Ashrafi H."/>
            <person name="Aiden E.L."/>
            <person name="Borodovsky M."/>
            <person name="Worthington M."/>
        </authorList>
    </citation>
    <scope>NUCLEOTIDE SEQUENCE [LARGE SCALE GENOMIC DNA]</scope>
    <source>
        <strain evidence="2">PI 553951</strain>
    </source>
</reference>
<keyword evidence="3" id="KW-1185">Reference proteome</keyword>
<accession>A0AAW1YQG5</accession>
<protein>
    <submittedName>
        <fullName evidence="2">Uncharacterized protein</fullName>
    </submittedName>
</protein>
<name>A0AAW1YQG5_RUBAR</name>
<evidence type="ECO:0000313" key="2">
    <source>
        <dbReference type="EMBL" id="KAK9950945.1"/>
    </source>
</evidence>
<sequence length="69" mass="7551">MPSQARAQPAQTSPPPLSLSLQQPLRRPTRAMLSVLPAVTTVAHPCSPRPLPALLRRRRRHSTSAGRPQ</sequence>